<name>A0A699SJP4_TANCI</name>
<dbReference type="EMBL" id="BKCJ011166157">
    <property type="protein sequence ID" value="GFC97448.1"/>
    <property type="molecule type" value="Genomic_DNA"/>
</dbReference>
<sequence length="146" mass="16061">MRSLGTLNLSSTSYEKIDALNAKIAKIKPSGSSTNVSGPKTPEQPKVLAPGMYAISSRYITLPRRGDWAPPTPRKKQVTFQETPRVSTTYTKQTDVNNQKKPNENVIVSTRMKPAEGISKIQSKSENPKPRVLPTKKVACPKTIPN</sequence>
<feature type="region of interest" description="Disordered" evidence="1">
    <location>
        <begin position="64"/>
        <end position="134"/>
    </location>
</feature>
<feature type="compositionally biased region" description="Polar residues" evidence="1">
    <location>
        <begin position="78"/>
        <end position="100"/>
    </location>
</feature>
<organism evidence="2">
    <name type="scientific">Tanacetum cinerariifolium</name>
    <name type="common">Dalmatian daisy</name>
    <name type="synonym">Chrysanthemum cinerariifolium</name>
    <dbReference type="NCBI Taxonomy" id="118510"/>
    <lineage>
        <taxon>Eukaryota</taxon>
        <taxon>Viridiplantae</taxon>
        <taxon>Streptophyta</taxon>
        <taxon>Embryophyta</taxon>
        <taxon>Tracheophyta</taxon>
        <taxon>Spermatophyta</taxon>
        <taxon>Magnoliopsida</taxon>
        <taxon>eudicotyledons</taxon>
        <taxon>Gunneridae</taxon>
        <taxon>Pentapetalae</taxon>
        <taxon>asterids</taxon>
        <taxon>campanulids</taxon>
        <taxon>Asterales</taxon>
        <taxon>Asteraceae</taxon>
        <taxon>Asteroideae</taxon>
        <taxon>Anthemideae</taxon>
        <taxon>Anthemidinae</taxon>
        <taxon>Tanacetum</taxon>
    </lineage>
</organism>
<protein>
    <submittedName>
        <fullName evidence="2">Uncharacterized protein</fullName>
    </submittedName>
</protein>
<dbReference type="AlphaFoldDB" id="A0A699SJP4"/>
<evidence type="ECO:0000256" key="1">
    <source>
        <dbReference type="SAM" id="MobiDB-lite"/>
    </source>
</evidence>
<feature type="non-terminal residue" evidence="2">
    <location>
        <position position="146"/>
    </location>
</feature>
<evidence type="ECO:0000313" key="2">
    <source>
        <dbReference type="EMBL" id="GFC97448.1"/>
    </source>
</evidence>
<comment type="caution">
    <text evidence="2">The sequence shown here is derived from an EMBL/GenBank/DDBJ whole genome shotgun (WGS) entry which is preliminary data.</text>
</comment>
<feature type="region of interest" description="Disordered" evidence="1">
    <location>
        <begin position="28"/>
        <end position="47"/>
    </location>
</feature>
<proteinExistence type="predicted"/>
<accession>A0A699SJP4</accession>
<gene>
    <name evidence="2" type="ORF">Tci_869418</name>
</gene>
<reference evidence="2" key="1">
    <citation type="journal article" date="2019" name="Sci. Rep.">
        <title>Draft genome of Tanacetum cinerariifolium, the natural source of mosquito coil.</title>
        <authorList>
            <person name="Yamashiro T."/>
            <person name="Shiraishi A."/>
            <person name="Satake H."/>
            <person name="Nakayama K."/>
        </authorList>
    </citation>
    <scope>NUCLEOTIDE SEQUENCE</scope>
</reference>